<organism evidence="9 10">
    <name type="scientific">Levilactobacillus fujinensis</name>
    <dbReference type="NCBI Taxonomy" id="2486024"/>
    <lineage>
        <taxon>Bacteria</taxon>
        <taxon>Bacillati</taxon>
        <taxon>Bacillota</taxon>
        <taxon>Bacilli</taxon>
        <taxon>Lactobacillales</taxon>
        <taxon>Lactobacillaceae</taxon>
        <taxon>Levilactobacillus</taxon>
    </lineage>
</organism>
<dbReference type="PANTHER" id="PTHR39206">
    <property type="entry name" value="SLL8004 PROTEIN"/>
    <property type="match status" value="1"/>
</dbReference>
<evidence type="ECO:0000256" key="2">
    <source>
        <dbReference type="ARBA" id="ARBA00011963"/>
    </source>
</evidence>
<dbReference type="InterPro" id="IPR027417">
    <property type="entry name" value="P-loop_NTPase"/>
</dbReference>
<name>A0ABW1TG40_9LACO</name>
<dbReference type="RefSeq" id="WP_125687237.1">
    <property type="nucleotide sequence ID" value="NZ_JBHSSI010000047.1"/>
</dbReference>
<comment type="similarity">
    <text evidence="1">Belongs to the zeta toxin family.</text>
</comment>
<dbReference type="Pfam" id="PF06414">
    <property type="entry name" value="Zeta_toxin"/>
    <property type="match status" value="1"/>
</dbReference>
<dbReference type="SUPFAM" id="SSF52540">
    <property type="entry name" value="P-loop containing nucleoside triphosphate hydrolases"/>
    <property type="match status" value="1"/>
</dbReference>
<evidence type="ECO:0000259" key="8">
    <source>
        <dbReference type="Pfam" id="PF06414"/>
    </source>
</evidence>
<evidence type="ECO:0000313" key="10">
    <source>
        <dbReference type="Proteomes" id="UP001596283"/>
    </source>
</evidence>
<keyword evidence="4" id="KW-0547">Nucleotide-binding</keyword>
<protein>
    <recommendedName>
        <fullName evidence="6">UDP-N-acetylglucosamine kinase</fullName>
        <ecNumber evidence="2">2.7.1.176</ecNumber>
    </recommendedName>
    <alternativeName>
        <fullName evidence="6">UDP-N-acetylglucosamine kinase</fullName>
    </alternativeName>
</protein>
<reference evidence="10" key="1">
    <citation type="journal article" date="2019" name="Int. J. Syst. Evol. Microbiol.">
        <title>The Global Catalogue of Microorganisms (GCM) 10K type strain sequencing project: providing services to taxonomists for standard genome sequencing and annotation.</title>
        <authorList>
            <consortium name="The Broad Institute Genomics Platform"/>
            <consortium name="The Broad Institute Genome Sequencing Center for Infectious Disease"/>
            <person name="Wu L."/>
            <person name="Ma J."/>
        </authorList>
    </citation>
    <scope>NUCLEOTIDE SEQUENCE [LARGE SCALE GENOMIC DNA]</scope>
    <source>
        <strain evidence="10">CCM 8908</strain>
    </source>
</reference>
<sequence>MDRPTFIVIAGVNGAGKTTLYTDNHELFANTHRINADEILQNQNGDWHNNTDNLRSMREELREIHDALAQGTSIHMETTLAGNGYALKKIITEAHANNYEVSLLYVTVSSPQVAIQRVKSRVAKGGHGIPEDLILKRYQQSLANLPTFSKLVDNVKLYLNNQTFQLVYLRQNQIVSLDHLVLAPWLPQAQTLLP</sequence>
<comment type="catalytic activity">
    <reaction evidence="7">
        <text>UDP-N-acetyl-alpha-D-glucosamine + ATP = UDP-N-acetyl-alpha-D-glucosamine 3'-phosphate + ADP + H(+)</text>
        <dbReference type="Rhea" id="RHEA:32671"/>
        <dbReference type="ChEBI" id="CHEBI:15378"/>
        <dbReference type="ChEBI" id="CHEBI:30616"/>
        <dbReference type="ChEBI" id="CHEBI:57705"/>
        <dbReference type="ChEBI" id="CHEBI:64353"/>
        <dbReference type="ChEBI" id="CHEBI:456216"/>
        <dbReference type="EC" id="2.7.1.176"/>
    </reaction>
</comment>
<evidence type="ECO:0000313" key="9">
    <source>
        <dbReference type="EMBL" id="MFC6260913.1"/>
    </source>
</evidence>
<evidence type="ECO:0000256" key="3">
    <source>
        <dbReference type="ARBA" id="ARBA00022649"/>
    </source>
</evidence>
<evidence type="ECO:0000256" key="4">
    <source>
        <dbReference type="ARBA" id="ARBA00022741"/>
    </source>
</evidence>
<comment type="caution">
    <text evidence="9">The sequence shown here is derived from an EMBL/GenBank/DDBJ whole genome shotgun (WGS) entry which is preliminary data.</text>
</comment>
<evidence type="ECO:0000256" key="1">
    <source>
        <dbReference type="ARBA" id="ARBA00009104"/>
    </source>
</evidence>
<evidence type="ECO:0000256" key="7">
    <source>
        <dbReference type="ARBA" id="ARBA00048178"/>
    </source>
</evidence>
<dbReference type="EMBL" id="JBHSSI010000047">
    <property type="protein sequence ID" value="MFC6260913.1"/>
    <property type="molecule type" value="Genomic_DNA"/>
</dbReference>
<evidence type="ECO:0000256" key="6">
    <source>
        <dbReference type="ARBA" id="ARBA00032897"/>
    </source>
</evidence>
<dbReference type="InterPro" id="IPR010488">
    <property type="entry name" value="Zeta_toxin_domain"/>
</dbReference>
<proteinExistence type="inferred from homology"/>
<dbReference type="Proteomes" id="UP001596283">
    <property type="component" value="Unassembled WGS sequence"/>
</dbReference>
<keyword evidence="3" id="KW-1277">Toxin-antitoxin system</keyword>
<dbReference type="EC" id="2.7.1.176" evidence="2"/>
<keyword evidence="5" id="KW-0067">ATP-binding</keyword>
<dbReference type="Gene3D" id="3.40.50.300">
    <property type="entry name" value="P-loop containing nucleotide triphosphate hydrolases"/>
    <property type="match status" value="1"/>
</dbReference>
<gene>
    <name evidence="9" type="ORF">ACFP1C_08185</name>
</gene>
<feature type="domain" description="Zeta toxin" evidence="8">
    <location>
        <begin position="3"/>
        <end position="170"/>
    </location>
</feature>
<keyword evidence="10" id="KW-1185">Reference proteome</keyword>
<dbReference type="PANTHER" id="PTHR39206:SF1">
    <property type="entry name" value="SLL8004 PROTEIN"/>
    <property type="match status" value="1"/>
</dbReference>
<accession>A0ABW1TG40</accession>
<evidence type="ECO:0000256" key="5">
    <source>
        <dbReference type="ARBA" id="ARBA00022840"/>
    </source>
</evidence>